<reference evidence="4 5" key="1">
    <citation type="journal article" date="2019" name="Int. J. Syst. Evol. Microbiol.">
        <title>The Global Catalogue of Microorganisms (GCM) 10K type strain sequencing project: providing services to taxonomists for standard genome sequencing and annotation.</title>
        <authorList>
            <consortium name="The Broad Institute Genomics Platform"/>
            <consortium name="The Broad Institute Genome Sequencing Center for Infectious Disease"/>
            <person name="Wu L."/>
            <person name="Ma J."/>
        </authorList>
    </citation>
    <scope>NUCLEOTIDE SEQUENCE [LARGE SCALE GENOMIC DNA]</scope>
    <source>
        <strain evidence="4 5">JCM 15313</strain>
    </source>
</reference>
<feature type="coiled-coil region" evidence="1">
    <location>
        <begin position="119"/>
        <end position="146"/>
    </location>
</feature>
<evidence type="ECO:0008006" key="6">
    <source>
        <dbReference type="Google" id="ProtNLM"/>
    </source>
</evidence>
<dbReference type="Proteomes" id="UP001501585">
    <property type="component" value="Unassembled WGS sequence"/>
</dbReference>
<keyword evidence="3" id="KW-0812">Transmembrane</keyword>
<dbReference type="EMBL" id="BAAAPC010000012">
    <property type="protein sequence ID" value="GAA2001844.1"/>
    <property type="molecule type" value="Genomic_DNA"/>
</dbReference>
<feature type="region of interest" description="Disordered" evidence="2">
    <location>
        <begin position="56"/>
        <end position="99"/>
    </location>
</feature>
<evidence type="ECO:0000256" key="2">
    <source>
        <dbReference type="SAM" id="MobiDB-lite"/>
    </source>
</evidence>
<feature type="compositionally biased region" description="Basic and acidic residues" evidence="2">
    <location>
        <begin position="70"/>
        <end position="95"/>
    </location>
</feature>
<protein>
    <recommendedName>
        <fullName evidence="6">ParB/Sulfiredoxin domain-containing protein</fullName>
    </recommendedName>
</protein>
<accession>A0ABN2T8Q3</accession>
<evidence type="ECO:0000313" key="5">
    <source>
        <dbReference type="Proteomes" id="UP001501585"/>
    </source>
</evidence>
<evidence type="ECO:0000256" key="1">
    <source>
        <dbReference type="SAM" id="Coils"/>
    </source>
</evidence>
<proteinExistence type="predicted"/>
<sequence>MHWVWRAERGGFKLEYAALIFVVATVVAAVMSFGLPTHITSQVSAGLCRIAGDPDCEPLDGEETSTGASSDRRESASEDGSDEKPKEGSPKEENSTQKTDTAVYDPAAAQGLVDAHAALQKSKKKQEEAESDYSNLDKELLNLLSELLGIEDARKCLTEGDIVACIWTVVGFTPWGKGAKVVKKIPKIAKLFSRWRKLKKAKEAADKKFQQTKKKTENALADCGEPKPKSRNYTIDARVKRITKIRQNRSNLQELNQSIFNSYASARFQYIAPLKDDKKPNLDDLLAQADKEGKSTPSLDDLLAGTEGTWCENPNPESNPGEITQLHTEGAMNERTLKGLRDTGTDDIMKSLKPGQEESLKVRPDGTIVNGNHRIKVLKERGVDVDSLPREIVRKHLPEDGYWD</sequence>
<feature type="transmembrane region" description="Helical" evidence="3">
    <location>
        <begin position="16"/>
        <end position="35"/>
    </location>
</feature>
<gene>
    <name evidence="4" type="ORF">GCM10009799_31310</name>
</gene>
<keyword evidence="5" id="KW-1185">Reference proteome</keyword>
<keyword evidence="3" id="KW-0472">Membrane</keyword>
<keyword evidence="3" id="KW-1133">Transmembrane helix</keyword>
<evidence type="ECO:0000313" key="4">
    <source>
        <dbReference type="EMBL" id="GAA2001844.1"/>
    </source>
</evidence>
<comment type="caution">
    <text evidence="4">The sequence shown here is derived from an EMBL/GenBank/DDBJ whole genome shotgun (WGS) entry which is preliminary data.</text>
</comment>
<organism evidence="4 5">
    <name type="scientific">Nocardiopsis rhodophaea</name>
    <dbReference type="NCBI Taxonomy" id="280238"/>
    <lineage>
        <taxon>Bacteria</taxon>
        <taxon>Bacillati</taxon>
        <taxon>Actinomycetota</taxon>
        <taxon>Actinomycetes</taxon>
        <taxon>Streptosporangiales</taxon>
        <taxon>Nocardiopsidaceae</taxon>
        <taxon>Nocardiopsis</taxon>
    </lineage>
</organism>
<evidence type="ECO:0000256" key="3">
    <source>
        <dbReference type="SAM" id="Phobius"/>
    </source>
</evidence>
<keyword evidence="1" id="KW-0175">Coiled coil</keyword>
<name>A0ABN2T8Q3_9ACTN</name>